<dbReference type="PROSITE" id="PS00012">
    <property type="entry name" value="PHOSPHOPANTETHEINE"/>
    <property type="match status" value="1"/>
</dbReference>
<dbReference type="InterPro" id="IPR009081">
    <property type="entry name" value="PP-bd_ACP"/>
</dbReference>
<evidence type="ECO:0000259" key="3">
    <source>
        <dbReference type="PROSITE" id="PS50075"/>
    </source>
</evidence>
<keyword evidence="2" id="KW-0597">Phosphoprotein</keyword>
<comment type="caution">
    <text evidence="5">The sequence shown here is derived from an EMBL/GenBank/DDBJ whole genome shotgun (WGS) entry which is preliminary data.</text>
</comment>
<dbReference type="InterPro" id="IPR020806">
    <property type="entry name" value="PKS_PP-bd"/>
</dbReference>
<dbReference type="AlphaFoldDB" id="A0A0V8A0R6"/>
<dbReference type="RefSeq" id="WP_027840652.1">
    <property type="nucleotide sequence ID" value="NZ_LMTZ01000001.1"/>
</dbReference>
<dbReference type="Pfam" id="PF00550">
    <property type="entry name" value="PP-binding"/>
    <property type="match status" value="1"/>
</dbReference>
<name>A0A0V8A0R6_9CYAN</name>
<gene>
    <name evidence="5" type="ORF">BC008_45060</name>
</gene>
<dbReference type="Proteomes" id="UP000053372">
    <property type="component" value="Unassembled WGS sequence"/>
</dbReference>
<dbReference type="InterPro" id="IPR014352">
    <property type="entry name" value="FERM/acyl-CoA-bd_prot_sf"/>
</dbReference>
<dbReference type="Gene3D" id="2.60.120.620">
    <property type="entry name" value="q2cbj1_9rhob like domain"/>
    <property type="match status" value="1"/>
</dbReference>
<organism evidence="5 6">
    <name type="scientific">Mastigocoleus testarum BC008</name>
    <dbReference type="NCBI Taxonomy" id="371196"/>
    <lineage>
        <taxon>Bacteria</taxon>
        <taxon>Bacillati</taxon>
        <taxon>Cyanobacteriota</taxon>
        <taxon>Cyanophyceae</taxon>
        <taxon>Nostocales</taxon>
        <taxon>Hapalosiphonaceae</taxon>
        <taxon>Mastigocoleus</taxon>
    </lineage>
</organism>
<dbReference type="InterPro" id="IPR000582">
    <property type="entry name" value="Acyl-CoA-binding_protein"/>
</dbReference>
<dbReference type="GO" id="GO:0016706">
    <property type="term" value="F:2-oxoglutarate-dependent dioxygenase activity"/>
    <property type="evidence" value="ECO:0007669"/>
    <property type="project" value="UniProtKB-ARBA"/>
</dbReference>
<keyword evidence="6" id="KW-1185">Reference proteome</keyword>
<dbReference type="PANTHER" id="PTHR20883">
    <property type="entry name" value="PHYTANOYL-COA DIOXYGENASE DOMAIN CONTAINING 1"/>
    <property type="match status" value="1"/>
</dbReference>
<dbReference type="PROSITE" id="PS50075">
    <property type="entry name" value="CARRIER"/>
    <property type="match status" value="1"/>
</dbReference>
<protein>
    <recommendedName>
        <fullName evidence="7">Carrier domain-containing protein</fullName>
    </recommendedName>
</protein>
<evidence type="ECO:0000256" key="2">
    <source>
        <dbReference type="ARBA" id="ARBA00022553"/>
    </source>
</evidence>
<evidence type="ECO:0000313" key="6">
    <source>
        <dbReference type="Proteomes" id="UP000053372"/>
    </source>
</evidence>
<dbReference type="PROSITE" id="PS51228">
    <property type="entry name" value="ACB_2"/>
    <property type="match status" value="1"/>
</dbReference>
<dbReference type="Gene3D" id="1.20.80.10">
    <property type="match status" value="1"/>
</dbReference>
<dbReference type="SUPFAM" id="SSF51197">
    <property type="entry name" value="Clavaminate synthase-like"/>
    <property type="match status" value="1"/>
</dbReference>
<accession>A0A0V8A0R6</accession>
<dbReference type="SMART" id="SM00823">
    <property type="entry name" value="PKS_PP"/>
    <property type="match status" value="1"/>
</dbReference>
<reference evidence="5 6" key="1">
    <citation type="journal article" date="2015" name="Genome Announc.">
        <title>Draft Genome of the Euendolithic (true boring) Cyanobacterium Mastigocoleus testarum strain BC008.</title>
        <authorList>
            <person name="Guida B.S."/>
            <person name="Garcia-Pichel F."/>
        </authorList>
    </citation>
    <scope>NUCLEOTIDE SEQUENCE [LARGE SCALE GENOMIC DNA]</scope>
    <source>
        <strain evidence="5 6">BC008</strain>
    </source>
</reference>
<evidence type="ECO:0000313" key="5">
    <source>
        <dbReference type="EMBL" id="KST70372.1"/>
    </source>
</evidence>
<dbReference type="SUPFAM" id="SSF47336">
    <property type="entry name" value="ACP-like"/>
    <property type="match status" value="1"/>
</dbReference>
<dbReference type="InterPro" id="IPR008775">
    <property type="entry name" value="Phytyl_CoA_dOase-like"/>
</dbReference>
<feature type="domain" description="ACB" evidence="4">
    <location>
        <begin position="302"/>
        <end position="389"/>
    </location>
</feature>
<dbReference type="InterPro" id="IPR006162">
    <property type="entry name" value="Ppantetheine_attach_site"/>
</dbReference>
<dbReference type="Gene3D" id="1.10.1200.10">
    <property type="entry name" value="ACP-like"/>
    <property type="match status" value="1"/>
</dbReference>
<dbReference type="GO" id="GO:0000062">
    <property type="term" value="F:fatty-acyl-CoA binding"/>
    <property type="evidence" value="ECO:0007669"/>
    <property type="project" value="InterPro"/>
</dbReference>
<dbReference type="OrthoDB" id="425617at2"/>
<dbReference type="Pfam" id="PF05721">
    <property type="entry name" value="PhyH"/>
    <property type="match status" value="1"/>
</dbReference>
<dbReference type="PANTHER" id="PTHR20883:SF48">
    <property type="entry name" value="ECTOINE DIOXYGENASE"/>
    <property type="match status" value="1"/>
</dbReference>
<dbReference type="SMART" id="SM01294">
    <property type="entry name" value="PKS_PP_betabranch"/>
    <property type="match status" value="1"/>
</dbReference>
<dbReference type="GO" id="GO:0005506">
    <property type="term" value="F:iron ion binding"/>
    <property type="evidence" value="ECO:0007669"/>
    <property type="project" value="UniProtKB-ARBA"/>
</dbReference>
<sequence>MLTDAQIKHFQEKGWVGPIDIFSPGEITKVRECLENNHKMIVEANGQEIMGFYNNVLNIETPRDHHLFYEPLANMFRHPDLISRLNQIAGLDLLLWYTNVFCKMPGQGEIKWHQAIEFYTSSDIDFEKKTLVYSPDDRDPVNLTVWVALEDSDRENGCMRFANGSHRKEFEILQGSIPAEEGVFAGISAHKTVWQRKQEYSLSYDFDENDWEIEEVPVKAGQVVIFTERVMHSSLPNHSDRRRMAIIGRYIRPHTKVYPYRLKGDFIDENGHNIKRHFNILVSGRDRYEYNVVRDKHDLDETEVKFQVTSNLIRFGRVEIPEDKRKLEIYGLEKQAIEGDCQEQEINPILHPRKYIEWQAWNQFKGISREKAMKMYCELVSTLPRKDTQVSTANNIDVARKVRKGQLTVASIQNWLTSYLAELLEIDVDEIEENTPFERYGLSSSEAITLISDLGDWLGCELPPTLFYSYSTIGTVAEYLCQASLAKV</sequence>
<evidence type="ECO:0000256" key="1">
    <source>
        <dbReference type="ARBA" id="ARBA00022450"/>
    </source>
</evidence>
<dbReference type="Pfam" id="PF00887">
    <property type="entry name" value="ACBP"/>
    <property type="match status" value="1"/>
</dbReference>
<dbReference type="SUPFAM" id="SSF47027">
    <property type="entry name" value="Acyl-CoA binding protein"/>
    <property type="match status" value="1"/>
</dbReference>
<feature type="domain" description="Carrier" evidence="3">
    <location>
        <begin position="410"/>
        <end position="484"/>
    </location>
</feature>
<dbReference type="EMBL" id="LMTZ01000001">
    <property type="protein sequence ID" value="KST70372.1"/>
    <property type="molecule type" value="Genomic_DNA"/>
</dbReference>
<evidence type="ECO:0008006" key="7">
    <source>
        <dbReference type="Google" id="ProtNLM"/>
    </source>
</evidence>
<proteinExistence type="predicted"/>
<evidence type="ECO:0000259" key="4">
    <source>
        <dbReference type="PROSITE" id="PS51228"/>
    </source>
</evidence>
<dbReference type="InterPro" id="IPR035984">
    <property type="entry name" value="Acyl-CoA-binding_sf"/>
</dbReference>
<dbReference type="InterPro" id="IPR036736">
    <property type="entry name" value="ACP-like_sf"/>
</dbReference>
<dbReference type="GO" id="GO:0031177">
    <property type="term" value="F:phosphopantetheine binding"/>
    <property type="evidence" value="ECO:0007669"/>
    <property type="project" value="InterPro"/>
</dbReference>
<keyword evidence="1" id="KW-0596">Phosphopantetheine</keyword>